<dbReference type="Proteomes" id="UP000277294">
    <property type="component" value="Unassembled WGS sequence"/>
</dbReference>
<gene>
    <name evidence="1" type="ORF">PIGHUM_03614</name>
</gene>
<dbReference type="EMBL" id="UWPJ01000027">
    <property type="protein sequence ID" value="VCU71529.1"/>
    <property type="molecule type" value="Genomic_DNA"/>
</dbReference>
<protein>
    <recommendedName>
        <fullName evidence="3">DUF736 domain-containing protein</fullName>
    </recommendedName>
</protein>
<dbReference type="OrthoDB" id="9800788at2"/>
<dbReference type="AlphaFoldDB" id="A0A3P4B5E2"/>
<organism evidence="1 2">
    <name type="scientific">Pigmentiphaga humi</name>
    <dbReference type="NCBI Taxonomy" id="2478468"/>
    <lineage>
        <taxon>Bacteria</taxon>
        <taxon>Pseudomonadati</taxon>
        <taxon>Pseudomonadota</taxon>
        <taxon>Betaproteobacteria</taxon>
        <taxon>Burkholderiales</taxon>
        <taxon>Alcaligenaceae</taxon>
        <taxon>Pigmentiphaga</taxon>
    </lineage>
</organism>
<reference evidence="1 2" key="1">
    <citation type="submission" date="2018-10" db="EMBL/GenBank/DDBJ databases">
        <authorList>
            <person name="Criscuolo A."/>
        </authorList>
    </citation>
    <scope>NUCLEOTIDE SEQUENCE [LARGE SCALE GENOMIC DNA]</scope>
    <source>
        <strain evidence="1">DnA1</strain>
    </source>
</reference>
<evidence type="ECO:0000313" key="2">
    <source>
        <dbReference type="Proteomes" id="UP000277294"/>
    </source>
</evidence>
<name>A0A3P4B5E2_9BURK</name>
<evidence type="ECO:0008006" key="3">
    <source>
        <dbReference type="Google" id="ProtNLM"/>
    </source>
</evidence>
<dbReference type="RefSeq" id="WP_124081126.1">
    <property type="nucleotide sequence ID" value="NZ_UWPJ01000027.1"/>
</dbReference>
<accession>A0A3P4B5E2</accession>
<dbReference type="Pfam" id="PF05284">
    <property type="entry name" value="DUF736"/>
    <property type="match status" value="1"/>
</dbReference>
<keyword evidence="2" id="KW-1185">Reference proteome</keyword>
<sequence length="102" mass="11270">MANIGTFTAQDNGYSGTVRTLTLNVKVKIVPSDREGDKAPDFRILAGNFEIGAAWKKVSNNDRPYLSVTLDDPSFPATIYARLIENESGSHDLIWSRPTKAR</sequence>
<evidence type="ECO:0000313" key="1">
    <source>
        <dbReference type="EMBL" id="VCU71529.1"/>
    </source>
</evidence>
<dbReference type="InterPro" id="IPR007948">
    <property type="entry name" value="DUF736"/>
</dbReference>
<proteinExistence type="predicted"/>